<evidence type="ECO:0000313" key="1">
    <source>
        <dbReference type="EMBL" id="DAD67285.1"/>
    </source>
</evidence>
<name>A0A8S5LBB4_9CAUD</name>
<proteinExistence type="predicted"/>
<accession>A0A8S5LBB4</accession>
<reference evidence="1" key="1">
    <citation type="journal article" date="2021" name="Proc. Natl. Acad. Sci. U.S.A.">
        <title>A Catalog of Tens of Thousands of Viruses from Human Metagenomes Reveals Hidden Associations with Chronic Diseases.</title>
        <authorList>
            <person name="Tisza M.J."/>
            <person name="Buck C.B."/>
        </authorList>
    </citation>
    <scope>NUCLEOTIDE SEQUENCE</scope>
    <source>
        <strain evidence="1">Cteo515</strain>
    </source>
</reference>
<dbReference type="EMBL" id="BK014673">
    <property type="protein sequence ID" value="DAD67285.1"/>
    <property type="molecule type" value="Genomic_DNA"/>
</dbReference>
<sequence>MTSRFFERKFSVQRFLNHLNRFRVLFTGCSKKNEQDIIYILWLCLI</sequence>
<protein>
    <submittedName>
        <fullName evidence="1">Uncharacterized protein</fullName>
    </submittedName>
</protein>
<organism evidence="1">
    <name type="scientific">Myoviridae sp. cteo515</name>
    <dbReference type="NCBI Taxonomy" id="2823550"/>
    <lineage>
        <taxon>Viruses</taxon>
        <taxon>Duplodnaviria</taxon>
        <taxon>Heunggongvirae</taxon>
        <taxon>Uroviricota</taxon>
        <taxon>Caudoviricetes</taxon>
    </lineage>
</organism>